<dbReference type="PANTHER" id="PTHR28147:SF1">
    <property type="entry name" value="N-GLYCOSYLATION PROTEIN EOS1"/>
    <property type="match status" value="1"/>
</dbReference>
<evidence type="ECO:0000256" key="2">
    <source>
        <dbReference type="SAM" id="MobiDB-lite"/>
    </source>
</evidence>
<name>A0A7H8RC53_TALRU</name>
<feature type="region of interest" description="Disordered" evidence="2">
    <location>
        <begin position="367"/>
        <end position="455"/>
    </location>
</feature>
<dbReference type="RefSeq" id="XP_035350198.1">
    <property type="nucleotide sequence ID" value="XM_035494305.1"/>
</dbReference>
<dbReference type="KEGG" id="trg:TRUGW13939_11197"/>
<reference evidence="5" key="1">
    <citation type="submission" date="2020-06" db="EMBL/GenBank/DDBJ databases">
        <title>A chromosome-scale genome assembly of Talaromyces rugulosus W13939.</title>
        <authorList>
            <person name="Wang B."/>
            <person name="Guo L."/>
            <person name="Ye K."/>
            <person name="Wang L."/>
        </authorList>
    </citation>
    <scope>NUCLEOTIDE SEQUENCE [LARGE SCALE GENOMIC DNA]</scope>
    <source>
        <strain evidence="5">W13939</strain>
    </source>
</reference>
<dbReference type="GO" id="GO:0006487">
    <property type="term" value="P:protein N-linked glycosylation"/>
    <property type="evidence" value="ECO:0007669"/>
    <property type="project" value="TreeGrafter"/>
</dbReference>
<feature type="compositionally biased region" description="Polar residues" evidence="2">
    <location>
        <begin position="827"/>
        <end position="836"/>
    </location>
</feature>
<dbReference type="AlphaFoldDB" id="A0A7H8RC53"/>
<keyword evidence="3" id="KW-0812">Transmembrane</keyword>
<feature type="compositionally biased region" description="Low complexity" evidence="2">
    <location>
        <begin position="405"/>
        <end position="424"/>
    </location>
</feature>
<dbReference type="GO" id="GO:0034599">
    <property type="term" value="P:cellular response to oxidative stress"/>
    <property type="evidence" value="ECO:0007669"/>
    <property type="project" value="InterPro"/>
</dbReference>
<feature type="region of interest" description="Disordered" evidence="2">
    <location>
        <begin position="710"/>
        <end position="758"/>
    </location>
</feature>
<feature type="transmembrane region" description="Helical" evidence="3">
    <location>
        <begin position="1049"/>
        <end position="1067"/>
    </location>
</feature>
<accession>A0A7H8RC53</accession>
<protein>
    <recommendedName>
        <fullName evidence="6">Protein kinase domain-containing protein</fullName>
    </recommendedName>
</protein>
<evidence type="ECO:0000256" key="3">
    <source>
        <dbReference type="SAM" id="Phobius"/>
    </source>
</evidence>
<gene>
    <name evidence="4" type="ORF">TRUGW13939_11197</name>
</gene>
<feature type="region of interest" description="Disordered" evidence="2">
    <location>
        <begin position="153"/>
        <end position="176"/>
    </location>
</feature>
<feature type="region of interest" description="Disordered" evidence="2">
    <location>
        <begin position="792"/>
        <end position="872"/>
    </location>
</feature>
<dbReference type="GO" id="GO:0005789">
    <property type="term" value="C:endoplasmic reticulum membrane"/>
    <property type="evidence" value="ECO:0007669"/>
    <property type="project" value="InterPro"/>
</dbReference>
<dbReference type="InterPro" id="IPR011009">
    <property type="entry name" value="Kinase-like_dom_sf"/>
</dbReference>
<organism evidence="4 5">
    <name type="scientific">Talaromyces rugulosus</name>
    <name type="common">Penicillium rugulosum</name>
    <dbReference type="NCBI Taxonomy" id="121627"/>
    <lineage>
        <taxon>Eukaryota</taxon>
        <taxon>Fungi</taxon>
        <taxon>Dikarya</taxon>
        <taxon>Ascomycota</taxon>
        <taxon>Pezizomycotina</taxon>
        <taxon>Eurotiomycetes</taxon>
        <taxon>Eurotiomycetidae</taxon>
        <taxon>Eurotiales</taxon>
        <taxon>Trichocomaceae</taxon>
        <taxon>Talaromyces</taxon>
        <taxon>Talaromyces sect. Islandici</taxon>
    </lineage>
</organism>
<dbReference type="OrthoDB" id="2139606at2759"/>
<feature type="compositionally biased region" description="Low complexity" evidence="2">
    <location>
        <begin position="732"/>
        <end position="750"/>
    </location>
</feature>
<dbReference type="Gene3D" id="1.10.510.10">
    <property type="entry name" value="Transferase(Phosphotransferase) domain 1"/>
    <property type="match status" value="1"/>
</dbReference>
<evidence type="ECO:0000256" key="1">
    <source>
        <dbReference type="SAM" id="Coils"/>
    </source>
</evidence>
<evidence type="ECO:0008006" key="6">
    <source>
        <dbReference type="Google" id="ProtNLM"/>
    </source>
</evidence>
<dbReference type="Pfam" id="PF12326">
    <property type="entry name" value="EOS1"/>
    <property type="match status" value="1"/>
</dbReference>
<feature type="transmembrane region" description="Helical" evidence="3">
    <location>
        <begin position="992"/>
        <end position="1011"/>
    </location>
</feature>
<dbReference type="InterPro" id="IPR021100">
    <property type="entry name" value="N-glycosylation_EOS1"/>
</dbReference>
<sequence length="1108" mass="124272">MSSEIERLQRLLAETEQQLSASQQQLLASQQQSSKTNLPTFLDGLHKHLFLNLGVQLDKTKSTRGDPVNATNKLRPRKLRAWDSFAGEQEEVWRLLMDSSLMEDKLFTSLHTLEEMGENTVEDHISRIIEELYKDPELRQTFGLRGSIRFENHSNTLSPERDLEEACPEKTPESEIPQPVIKRPQADQFCVYNITNESSESTRGVAAYIKEYKSPHKVTLGHIYEGLGDMDVDEVIEKKPKEPLKSRFQRAVIGLLSQPFDYMIRAGTQVGVFSTGEADIYLRIGDDPSTLFYHLSVPKGDVGDETGWDPHSDCPNRLHLTSAGQSLAFTLQALRKRPQNQAWRLQAIGNLPKWKIVLADILNDISSDDVPSSEYRPPKTNISFLRSPIQLRRRRPKFNTDGYRPSSTHNSSSDNDGDDPNTPSRGPRIPRGVARSQRPATDQQSDQAEPGSFHEDNHRRYCTLKCLRSLVNRKGLDRELDRDCPNVHNHGKTKHVLTVKSSIKRLQRQLSETVNEDCETLGIHGSRGALLKVTLSSHGYTVPAKCTIPEFRDYLRHEAAVYNSLRPLQGIYVPLHLGSIDLVHPYSYDGIAYLKHMMLLSPGGLPLSVAARDLDQNILISKLKESLSAIHKQNVIHKDPAPRNWLYNPESKKVVIFDFERAEIINPRSILSLISPNRKRKRITLDKERPGPGFVKEINEAVSELRGFRLPPPKHVVTSEQSLASTRRDATRLPPSSSARRESAQQQHQRPAFLTDPINPATVGMKQRVGLNAPFAYAASMNGLAVAAANNHDHYDDDDNDSSSPTSTIVPPSPATSRRASLVPEKLTTNNTTPPDTVSAENNNNIDNDNDNDTAEETEEDTTTSTSTSSRPSKLHPRVAVILGVDRKWYLPLVVCRALSVVPALWWGLRCAFTFLAELLRIRPGMWREGWVAIIVGSAAADWDVERRFRVTEVALAIMWCCASAYLSYFFMDCMMSRWLLNYSPPAVLIRLLATNGLIAYLTSSVLFLSGASVDPRLLLPAWISITTTLTFLYHATQNHAMIKRETTASLSVLSVASYISMSLLLLQMHLTRDNEPQVPAFVMGQRVLDWITYTSSSAATSTAVSEL</sequence>
<keyword evidence="5" id="KW-1185">Reference proteome</keyword>
<feature type="compositionally biased region" description="Polar residues" evidence="2">
    <location>
        <begin position="438"/>
        <end position="447"/>
    </location>
</feature>
<keyword evidence="1" id="KW-0175">Coiled coil</keyword>
<feature type="transmembrane region" description="Helical" evidence="3">
    <location>
        <begin position="1018"/>
        <end position="1037"/>
    </location>
</feature>
<feature type="compositionally biased region" description="Acidic residues" evidence="2">
    <location>
        <begin position="848"/>
        <end position="862"/>
    </location>
</feature>
<evidence type="ECO:0000313" key="4">
    <source>
        <dbReference type="EMBL" id="QKX64024.1"/>
    </source>
</evidence>
<dbReference type="GeneID" id="55998675"/>
<keyword evidence="3" id="KW-0472">Membrane</keyword>
<dbReference type="Proteomes" id="UP000509510">
    <property type="component" value="Chromosome VI"/>
</dbReference>
<evidence type="ECO:0000313" key="5">
    <source>
        <dbReference type="Proteomes" id="UP000509510"/>
    </source>
</evidence>
<dbReference type="EMBL" id="CP055903">
    <property type="protein sequence ID" value="QKX64024.1"/>
    <property type="molecule type" value="Genomic_DNA"/>
</dbReference>
<dbReference type="SUPFAM" id="SSF56112">
    <property type="entry name" value="Protein kinase-like (PK-like)"/>
    <property type="match status" value="1"/>
</dbReference>
<proteinExistence type="predicted"/>
<feature type="transmembrane region" description="Helical" evidence="3">
    <location>
        <begin position="954"/>
        <end position="972"/>
    </location>
</feature>
<feature type="coiled-coil region" evidence="1">
    <location>
        <begin position="5"/>
        <end position="32"/>
    </location>
</feature>
<keyword evidence="3" id="KW-1133">Transmembrane helix</keyword>
<dbReference type="PANTHER" id="PTHR28147">
    <property type="entry name" value="N-GLYCOSYLATION PROTEIN EOS1"/>
    <property type="match status" value="1"/>
</dbReference>